<reference evidence="1 2" key="1">
    <citation type="submission" date="2023-04" db="EMBL/GenBank/DDBJ databases">
        <title>A novel bacteria isolated from coastal sediment.</title>
        <authorList>
            <person name="Liu X.-J."/>
            <person name="Du Z.-J."/>
        </authorList>
    </citation>
    <scope>NUCLEOTIDE SEQUENCE [LARGE SCALE GENOMIC DNA]</scope>
    <source>
        <strain evidence="1 2">SDUM461004</strain>
    </source>
</reference>
<keyword evidence="2" id="KW-1185">Reference proteome</keyword>
<dbReference type="RefSeq" id="WP_308986809.1">
    <property type="nucleotide sequence ID" value="NZ_JARXIC010000074.1"/>
</dbReference>
<evidence type="ECO:0000313" key="2">
    <source>
        <dbReference type="Proteomes" id="UP001243717"/>
    </source>
</evidence>
<dbReference type="Proteomes" id="UP001243717">
    <property type="component" value="Unassembled WGS sequence"/>
</dbReference>
<organism evidence="1 2">
    <name type="scientific">Thalassobacterium sedimentorum</name>
    <dbReference type="NCBI Taxonomy" id="3041258"/>
    <lineage>
        <taxon>Bacteria</taxon>
        <taxon>Pseudomonadati</taxon>
        <taxon>Verrucomicrobiota</taxon>
        <taxon>Opitutia</taxon>
        <taxon>Puniceicoccales</taxon>
        <taxon>Coraliomargaritaceae</taxon>
        <taxon>Thalassobacterium</taxon>
    </lineage>
</organism>
<sequence length="112" mass="12296">PPSPTCCKNTDYETNAYCPLWISIHLIFHPSMSTSVSEERTNCLDATGSLPDGFEFTGLPDGDTIPCPCCNDGIDDGEVCANCDGDGYKIIHEADYLEANVERAHEVRHERS</sequence>
<accession>A0ABU1AR62</accession>
<protein>
    <submittedName>
        <fullName evidence="1">Uncharacterized protein</fullName>
    </submittedName>
</protein>
<evidence type="ECO:0000313" key="1">
    <source>
        <dbReference type="EMBL" id="MDQ8196375.1"/>
    </source>
</evidence>
<gene>
    <name evidence="1" type="ORF">QEH59_18235</name>
</gene>
<dbReference type="EMBL" id="JARXIC010000074">
    <property type="protein sequence ID" value="MDQ8196375.1"/>
    <property type="molecule type" value="Genomic_DNA"/>
</dbReference>
<feature type="non-terminal residue" evidence="1">
    <location>
        <position position="1"/>
    </location>
</feature>
<name>A0ABU1AR62_9BACT</name>
<proteinExistence type="predicted"/>
<comment type="caution">
    <text evidence="1">The sequence shown here is derived from an EMBL/GenBank/DDBJ whole genome shotgun (WGS) entry which is preliminary data.</text>
</comment>